<accession>A0A923S090</accession>
<dbReference type="PRINTS" id="PR00111">
    <property type="entry name" value="ABHYDROLASE"/>
</dbReference>
<gene>
    <name evidence="2" type="ORF">H8R02_00995</name>
</gene>
<dbReference type="InterPro" id="IPR000073">
    <property type="entry name" value="AB_hydrolase_1"/>
</dbReference>
<feature type="domain" description="AB hydrolase-1" evidence="1">
    <location>
        <begin position="43"/>
        <end position="274"/>
    </location>
</feature>
<dbReference type="PANTHER" id="PTHR46438">
    <property type="entry name" value="ALPHA/BETA-HYDROLASES SUPERFAMILY PROTEIN"/>
    <property type="match status" value="1"/>
</dbReference>
<dbReference type="PANTHER" id="PTHR46438:SF11">
    <property type="entry name" value="LIPASE-RELATED"/>
    <property type="match status" value="1"/>
</dbReference>
<protein>
    <submittedName>
        <fullName evidence="2">Alpha/beta fold hydrolase</fullName>
    </submittedName>
</protein>
<dbReference type="EMBL" id="JACORU010000001">
    <property type="protein sequence ID" value="MBC5763010.1"/>
    <property type="molecule type" value="Genomic_DNA"/>
</dbReference>
<dbReference type="Gene3D" id="3.40.50.1820">
    <property type="entry name" value="alpha/beta hydrolase"/>
    <property type="match status" value="1"/>
</dbReference>
<dbReference type="SUPFAM" id="SSF53474">
    <property type="entry name" value="alpha/beta-Hydrolases"/>
    <property type="match status" value="1"/>
</dbReference>
<evidence type="ECO:0000313" key="3">
    <source>
        <dbReference type="Proteomes" id="UP000596827"/>
    </source>
</evidence>
<evidence type="ECO:0000259" key="1">
    <source>
        <dbReference type="Pfam" id="PF00561"/>
    </source>
</evidence>
<sequence length="308" mass="34067">MEKAVSTTWNGGAQAAAQANPEIHKRINAAGLDTNYHDHGDGPPVLFVHGSGPGVSAYANWRPVMPALARSRRVLAPDMAGFGYTERKPGTKYELDLWVRQLIEFLDALSIERTDLVGNSFGGAVALATAIRHPSRVRRLVLMGSVGVKFELTPALDEIWGYRPDVQVMRRIMDYFAYDRRLASDELARIRYEASIRPGAQESYASMFPAPRQQWIDALASPEEAIAALPHETLLVHGRDDRVIPMATSLKLLSLIPRSQLHVFSRCGHWTQIEQTARFVELVESFLSEADAEGVVVAGSAHPMEKAQ</sequence>
<dbReference type="GO" id="GO:0016787">
    <property type="term" value="F:hydrolase activity"/>
    <property type="evidence" value="ECO:0007669"/>
    <property type="project" value="UniProtKB-KW"/>
</dbReference>
<dbReference type="InterPro" id="IPR029058">
    <property type="entry name" value="AB_hydrolase_fold"/>
</dbReference>
<name>A0A923S090_9BURK</name>
<evidence type="ECO:0000313" key="2">
    <source>
        <dbReference type="EMBL" id="MBC5763010.1"/>
    </source>
</evidence>
<comment type="caution">
    <text evidence="2">The sequence shown here is derived from an EMBL/GenBank/DDBJ whole genome shotgun (WGS) entry which is preliminary data.</text>
</comment>
<dbReference type="InterPro" id="IPR000639">
    <property type="entry name" value="Epox_hydrolase-like"/>
</dbReference>
<keyword evidence="3" id="KW-1185">Reference proteome</keyword>
<proteinExistence type="predicted"/>
<dbReference type="AlphaFoldDB" id="A0A923S090"/>
<organism evidence="2 3">
    <name type="scientific">Ramlibacter albus</name>
    <dbReference type="NCBI Taxonomy" id="2079448"/>
    <lineage>
        <taxon>Bacteria</taxon>
        <taxon>Pseudomonadati</taxon>
        <taxon>Pseudomonadota</taxon>
        <taxon>Betaproteobacteria</taxon>
        <taxon>Burkholderiales</taxon>
        <taxon>Comamonadaceae</taxon>
        <taxon>Ramlibacter</taxon>
    </lineage>
</organism>
<dbReference type="Pfam" id="PF00561">
    <property type="entry name" value="Abhydrolase_1"/>
    <property type="match status" value="1"/>
</dbReference>
<dbReference type="Proteomes" id="UP000596827">
    <property type="component" value="Unassembled WGS sequence"/>
</dbReference>
<dbReference type="PRINTS" id="PR00412">
    <property type="entry name" value="EPOXHYDRLASE"/>
</dbReference>
<keyword evidence="2" id="KW-0378">Hydrolase</keyword>
<reference evidence="2" key="1">
    <citation type="submission" date="2020-08" db="EMBL/GenBank/DDBJ databases">
        <title>Ramlibacter sp. GTP1 16S ribosomal RNA gene genome sequencing and assembly.</title>
        <authorList>
            <person name="Kang M."/>
        </authorList>
    </citation>
    <scope>NUCLEOTIDE SEQUENCE</scope>
    <source>
        <strain evidence="2">GTP1</strain>
    </source>
</reference>